<sequence length="88" mass="9236">MATAVTTNSAPTLAEIKTWPATISVTRCALALGCSKSNLYDRMKRGEMPVRTVRLGPSRTVVVTASLVRLLETGNPDPTPPAAALQAA</sequence>
<dbReference type="EMBL" id="QOIM01000026">
    <property type="protein sequence ID" value="RCG21820.1"/>
    <property type="molecule type" value="Genomic_DNA"/>
</dbReference>
<keyword evidence="2" id="KW-1185">Reference proteome</keyword>
<proteinExistence type="predicted"/>
<organism evidence="1 2">
    <name type="scientific">Streptomyces reniochalinae</name>
    <dbReference type="NCBI Taxonomy" id="2250578"/>
    <lineage>
        <taxon>Bacteria</taxon>
        <taxon>Bacillati</taxon>
        <taxon>Actinomycetota</taxon>
        <taxon>Actinomycetes</taxon>
        <taxon>Kitasatosporales</taxon>
        <taxon>Streptomycetaceae</taxon>
        <taxon>Streptomyces</taxon>
    </lineage>
</organism>
<dbReference type="AlphaFoldDB" id="A0A367EXD3"/>
<dbReference type="Proteomes" id="UP000253507">
    <property type="component" value="Unassembled WGS sequence"/>
</dbReference>
<accession>A0A367EXD3</accession>
<protein>
    <submittedName>
        <fullName evidence="1">DNA-binding protein</fullName>
    </submittedName>
</protein>
<reference evidence="1 2" key="1">
    <citation type="submission" date="2018-06" db="EMBL/GenBank/DDBJ databases">
        <title>Streptomyces reniochalinae sp. nov. and Streptomyces diacarnus sp. nov. from marine sponges.</title>
        <authorList>
            <person name="Li L."/>
        </authorList>
    </citation>
    <scope>NUCLEOTIDE SEQUENCE [LARGE SCALE GENOMIC DNA]</scope>
    <source>
        <strain evidence="1 2">LHW50302</strain>
    </source>
</reference>
<dbReference type="RefSeq" id="WP_114014989.1">
    <property type="nucleotide sequence ID" value="NZ_QOIM01000026.1"/>
</dbReference>
<keyword evidence="1" id="KW-0238">DNA-binding</keyword>
<name>A0A367EXD3_9ACTN</name>
<dbReference type="GO" id="GO:0003677">
    <property type="term" value="F:DNA binding"/>
    <property type="evidence" value="ECO:0007669"/>
    <property type="project" value="UniProtKB-KW"/>
</dbReference>
<evidence type="ECO:0000313" key="2">
    <source>
        <dbReference type="Proteomes" id="UP000253507"/>
    </source>
</evidence>
<dbReference type="OrthoDB" id="4296536at2"/>
<evidence type="ECO:0000313" key="1">
    <source>
        <dbReference type="EMBL" id="RCG21820.1"/>
    </source>
</evidence>
<comment type="caution">
    <text evidence="1">The sequence shown here is derived from an EMBL/GenBank/DDBJ whole genome shotgun (WGS) entry which is preliminary data.</text>
</comment>
<gene>
    <name evidence="1" type="ORF">DQ392_08935</name>
</gene>